<evidence type="ECO:0000313" key="1">
    <source>
        <dbReference type="EMBL" id="RSL51723.1"/>
    </source>
</evidence>
<dbReference type="Proteomes" id="UP000288168">
    <property type="component" value="Unassembled WGS sequence"/>
</dbReference>
<dbReference type="AlphaFoldDB" id="A0A428PFC5"/>
<gene>
    <name evidence="1" type="ORF">CEP54_011299</name>
</gene>
<keyword evidence="2" id="KW-1185">Reference proteome</keyword>
<evidence type="ECO:0000313" key="2">
    <source>
        <dbReference type="Proteomes" id="UP000288168"/>
    </source>
</evidence>
<sequence length="92" mass="10162">MGLYQDCSFYGPKMVEFVAKTHCPGTKQWPPRSIHPAAAAPAASMCQVPDMALDEAVGRKKKRKVETLGRPVEVAMFQWHSLRACDTTPADD</sequence>
<comment type="caution">
    <text evidence="1">The sequence shown here is derived from an EMBL/GenBank/DDBJ whole genome shotgun (WGS) entry which is preliminary data.</text>
</comment>
<dbReference type="EMBL" id="NKCI01000145">
    <property type="protein sequence ID" value="RSL51723.1"/>
    <property type="molecule type" value="Genomic_DNA"/>
</dbReference>
<accession>A0A428PFC5</accession>
<name>A0A428PFC5_9HYPO</name>
<reference evidence="1 2" key="1">
    <citation type="submission" date="2017-06" db="EMBL/GenBank/DDBJ databases">
        <title>Comparative genomic analysis of Ambrosia Fusariam Clade fungi.</title>
        <authorList>
            <person name="Stajich J.E."/>
            <person name="Carrillo J."/>
            <person name="Kijimoto T."/>
            <person name="Eskalen A."/>
            <person name="O'Donnell K."/>
            <person name="Kasson M."/>
        </authorList>
    </citation>
    <scope>NUCLEOTIDE SEQUENCE [LARGE SCALE GENOMIC DNA]</scope>
    <source>
        <strain evidence="1 2">NRRL62584</strain>
    </source>
</reference>
<proteinExistence type="predicted"/>
<protein>
    <submittedName>
        <fullName evidence="1">Uncharacterized protein</fullName>
    </submittedName>
</protein>
<organism evidence="1 2">
    <name type="scientific">Fusarium duplospermum</name>
    <dbReference type="NCBI Taxonomy" id="1325734"/>
    <lineage>
        <taxon>Eukaryota</taxon>
        <taxon>Fungi</taxon>
        <taxon>Dikarya</taxon>
        <taxon>Ascomycota</taxon>
        <taxon>Pezizomycotina</taxon>
        <taxon>Sordariomycetes</taxon>
        <taxon>Hypocreomycetidae</taxon>
        <taxon>Hypocreales</taxon>
        <taxon>Nectriaceae</taxon>
        <taxon>Fusarium</taxon>
        <taxon>Fusarium solani species complex</taxon>
    </lineage>
</organism>